<dbReference type="Proteomes" id="UP000188268">
    <property type="component" value="Unassembled WGS sequence"/>
</dbReference>
<accession>A0A1R3JV67</accession>
<organism evidence="1 2">
    <name type="scientific">Corchorus capsularis</name>
    <name type="common">Jute</name>
    <dbReference type="NCBI Taxonomy" id="210143"/>
    <lineage>
        <taxon>Eukaryota</taxon>
        <taxon>Viridiplantae</taxon>
        <taxon>Streptophyta</taxon>
        <taxon>Embryophyta</taxon>
        <taxon>Tracheophyta</taxon>
        <taxon>Spermatophyta</taxon>
        <taxon>Magnoliopsida</taxon>
        <taxon>eudicotyledons</taxon>
        <taxon>Gunneridae</taxon>
        <taxon>Pentapetalae</taxon>
        <taxon>rosids</taxon>
        <taxon>malvids</taxon>
        <taxon>Malvales</taxon>
        <taxon>Malvaceae</taxon>
        <taxon>Grewioideae</taxon>
        <taxon>Apeibeae</taxon>
        <taxon>Corchorus</taxon>
    </lineage>
</organism>
<gene>
    <name evidence="1" type="ORF">CCACVL1_04108</name>
</gene>
<dbReference type="Gramene" id="OMO98694">
    <property type="protein sequence ID" value="OMO98694"/>
    <property type="gene ID" value="CCACVL1_04108"/>
</dbReference>
<dbReference type="EMBL" id="AWWV01007036">
    <property type="protein sequence ID" value="OMO98694.1"/>
    <property type="molecule type" value="Genomic_DNA"/>
</dbReference>
<name>A0A1R3JV67_COCAP</name>
<evidence type="ECO:0000313" key="1">
    <source>
        <dbReference type="EMBL" id="OMO98694.1"/>
    </source>
</evidence>
<dbReference type="AlphaFoldDB" id="A0A1R3JV67"/>
<evidence type="ECO:0000313" key="2">
    <source>
        <dbReference type="Proteomes" id="UP000188268"/>
    </source>
</evidence>
<feature type="non-terminal residue" evidence="1">
    <location>
        <position position="1"/>
    </location>
</feature>
<keyword evidence="2" id="KW-1185">Reference proteome</keyword>
<protein>
    <submittedName>
        <fullName evidence="1">Uncharacterized protein</fullName>
    </submittedName>
</protein>
<sequence length="63" mass="7601">ALRFYERWLRVISYFFRRRSRFITGLRENRGILDKRETLASSYDHANYGKLCKIYASEPVPRG</sequence>
<proteinExistence type="predicted"/>
<comment type="caution">
    <text evidence="1">The sequence shown here is derived from an EMBL/GenBank/DDBJ whole genome shotgun (WGS) entry which is preliminary data.</text>
</comment>
<reference evidence="1 2" key="1">
    <citation type="submission" date="2013-09" db="EMBL/GenBank/DDBJ databases">
        <title>Corchorus capsularis genome sequencing.</title>
        <authorList>
            <person name="Alam M."/>
            <person name="Haque M.S."/>
            <person name="Islam M.S."/>
            <person name="Emdad E.M."/>
            <person name="Islam M.M."/>
            <person name="Ahmed B."/>
            <person name="Halim A."/>
            <person name="Hossen Q.M.M."/>
            <person name="Hossain M.Z."/>
            <person name="Ahmed R."/>
            <person name="Khan M.M."/>
            <person name="Islam R."/>
            <person name="Rashid M.M."/>
            <person name="Khan S.A."/>
            <person name="Rahman M.S."/>
            <person name="Alam M."/>
        </authorList>
    </citation>
    <scope>NUCLEOTIDE SEQUENCE [LARGE SCALE GENOMIC DNA]</scope>
    <source>
        <strain evidence="2">cv. CVL-1</strain>
        <tissue evidence="1">Whole seedling</tissue>
    </source>
</reference>